<dbReference type="Gene3D" id="4.10.1040.10">
    <property type="entry name" value="DM DNA-binding domain"/>
    <property type="match status" value="1"/>
</dbReference>
<comment type="similarity">
    <text evidence="1">Belongs to the DMRT family.</text>
</comment>
<proteinExistence type="inferred from homology"/>
<protein>
    <recommendedName>
        <fullName evidence="8">DM domain-containing protein</fullName>
    </recommendedName>
</protein>
<comment type="caution">
    <text evidence="9">The sequence shown here is derived from an EMBL/GenBank/DDBJ whole genome shotgun (WGS) entry which is preliminary data.</text>
</comment>
<organism evidence="9 10">
    <name type="scientific">Pocillopora damicornis</name>
    <name type="common">Cauliflower coral</name>
    <name type="synonym">Millepora damicornis</name>
    <dbReference type="NCBI Taxonomy" id="46731"/>
    <lineage>
        <taxon>Eukaryota</taxon>
        <taxon>Metazoa</taxon>
        <taxon>Cnidaria</taxon>
        <taxon>Anthozoa</taxon>
        <taxon>Hexacorallia</taxon>
        <taxon>Scleractinia</taxon>
        <taxon>Astrocoeniina</taxon>
        <taxon>Pocilloporidae</taxon>
        <taxon>Pocillopora</taxon>
    </lineage>
</organism>
<feature type="compositionally biased region" description="Polar residues" evidence="7">
    <location>
        <begin position="225"/>
        <end position="238"/>
    </location>
</feature>
<dbReference type="PANTHER" id="PTHR12322:SF53">
    <property type="entry name" value="DOUBLESEX-MAB RELATED 11E"/>
    <property type="match status" value="1"/>
</dbReference>
<evidence type="ECO:0000256" key="4">
    <source>
        <dbReference type="ARBA" id="ARBA00023125"/>
    </source>
</evidence>
<dbReference type="Pfam" id="PF03474">
    <property type="entry name" value="DMA"/>
    <property type="match status" value="1"/>
</dbReference>
<dbReference type="GO" id="GO:0007548">
    <property type="term" value="P:sex differentiation"/>
    <property type="evidence" value="ECO:0007669"/>
    <property type="project" value="TreeGrafter"/>
</dbReference>
<keyword evidence="4 6" id="KW-0238">DNA-binding</keyword>
<evidence type="ECO:0000256" key="5">
    <source>
        <dbReference type="ARBA" id="ARBA00023242"/>
    </source>
</evidence>
<dbReference type="SUPFAM" id="SSF82927">
    <property type="entry name" value="Cysteine-rich DNA binding domain, (DM domain)"/>
    <property type="match status" value="1"/>
</dbReference>
<dbReference type="Proteomes" id="UP000275408">
    <property type="component" value="Unassembled WGS sequence"/>
</dbReference>
<dbReference type="InterPro" id="IPR026607">
    <property type="entry name" value="DMRT"/>
</dbReference>
<evidence type="ECO:0000256" key="3">
    <source>
        <dbReference type="ARBA" id="ARBA00022833"/>
    </source>
</evidence>
<feature type="compositionally biased region" description="Basic and acidic residues" evidence="7">
    <location>
        <begin position="200"/>
        <end position="222"/>
    </location>
</feature>
<evidence type="ECO:0000313" key="9">
    <source>
        <dbReference type="EMBL" id="RMX45572.1"/>
    </source>
</evidence>
<keyword evidence="10" id="KW-1185">Reference proteome</keyword>
<keyword evidence="5 6" id="KW-0539">Nucleus</keyword>
<keyword evidence="3 6" id="KW-0862">Zinc</keyword>
<dbReference type="PROSITE" id="PS50809">
    <property type="entry name" value="DM_2"/>
    <property type="match status" value="1"/>
</dbReference>
<dbReference type="PROSITE" id="PS40000">
    <property type="entry name" value="DM_1"/>
    <property type="match status" value="1"/>
</dbReference>
<dbReference type="GO" id="GO:0046872">
    <property type="term" value="F:metal ion binding"/>
    <property type="evidence" value="ECO:0007669"/>
    <property type="project" value="UniProtKB-KW"/>
</dbReference>
<name>A0A3M6TW06_POCDA</name>
<dbReference type="OrthoDB" id="6162476at2759"/>
<evidence type="ECO:0000256" key="2">
    <source>
        <dbReference type="ARBA" id="ARBA00022723"/>
    </source>
</evidence>
<feature type="domain" description="DM" evidence="8">
    <location>
        <begin position="33"/>
        <end position="80"/>
    </location>
</feature>
<dbReference type="SMART" id="SM00301">
    <property type="entry name" value="DM"/>
    <property type="match status" value="1"/>
</dbReference>
<evidence type="ECO:0000256" key="7">
    <source>
        <dbReference type="SAM" id="MobiDB-lite"/>
    </source>
</evidence>
<sequence length="404" mass="44681">MSQSVSKTKTVLYQPTMSEDARGDDSVPRYPRCARCRNHGVESILKGHKRFCQWKDCSCSKCSLIIERQRLMAAQVALKREEDEATPPAPTVVGQFRNTAVSVDPGCVMYRSEATGSNEALPSIICSATVQFDANNNTALSDVDPAITEEARITKHSSLSSAPGLKRKFSEMESSYPSPPEAGDDSVFYDSDDTNGETNDYIREYKEPANHPTERALTHTDDSTNENLRSPGNQNQSYQGRLHPLELLTRLFPTQKRSVLELIWKGCHGDVLRAIECVLPSHEKAMASLNSPENPVMHYAAGMHPGFITRQTRPPYQGPVGPAPARYHIYGTAPGFSYPMVEYLHHQKRSLGQNCAVNDNELAYSMVQGSEQTNIVGKVCPECSTKCQPSSNFCSSCGKCFKET</sequence>
<dbReference type="Pfam" id="PF00751">
    <property type="entry name" value="DM"/>
    <property type="match status" value="1"/>
</dbReference>
<dbReference type="STRING" id="46731.A0A3M6TW06"/>
<dbReference type="CDD" id="cd14370">
    <property type="entry name" value="CUE_DMA"/>
    <property type="match status" value="1"/>
</dbReference>
<dbReference type="InterPro" id="IPR036407">
    <property type="entry name" value="DM_DNA-bd_sf"/>
</dbReference>
<reference evidence="9 10" key="1">
    <citation type="journal article" date="2018" name="Sci. Rep.">
        <title>Comparative analysis of the Pocillopora damicornis genome highlights role of immune system in coral evolution.</title>
        <authorList>
            <person name="Cunning R."/>
            <person name="Bay R.A."/>
            <person name="Gillette P."/>
            <person name="Baker A.C."/>
            <person name="Traylor-Knowles N."/>
        </authorList>
    </citation>
    <scope>NUCLEOTIDE SEQUENCE [LARGE SCALE GENOMIC DNA]</scope>
    <source>
        <strain evidence="9">RSMAS</strain>
        <tissue evidence="9">Whole animal</tissue>
    </source>
</reference>
<keyword evidence="2 6" id="KW-0479">Metal-binding</keyword>
<dbReference type="InterPro" id="IPR005173">
    <property type="entry name" value="DMA"/>
</dbReference>
<dbReference type="InterPro" id="IPR001275">
    <property type="entry name" value="DM_DNA-bd"/>
</dbReference>
<evidence type="ECO:0000256" key="1">
    <source>
        <dbReference type="ARBA" id="ARBA00006834"/>
    </source>
</evidence>
<evidence type="ECO:0000313" key="10">
    <source>
        <dbReference type="Proteomes" id="UP000275408"/>
    </source>
</evidence>
<gene>
    <name evidence="9" type="ORF">pdam_00013103</name>
</gene>
<accession>A0A3M6TW06</accession>
<dbReference type="GO" id="GO:0000981">
    <property type="term" value="F:DNA-binding transcription factor activity, RNA polymerase II-specific"/>
    <property type="evidence" value="ECO:0007669"/>
    <property type="project" value="TreeGrafter"/>
</dbReference>
<dbReference type="PANTHER" id="PTHR12322">
    <property type="entry name" value="DOUBLESEX AND MAB-3 RELATED TRANSCRIPTION FACTOR DMRT"/>
    <property type="match status" value="1"/>
</dbReference>
<feature type="DNA-binding region" description="DM" evidence="6">
    <location>
        <begin position="33"/>
        <end position="80"/>
    </location>
</feature>
<dbReference type="AlphaFoldDB" id="A0A3M6TW06"/>
<evidence type="ECO:0000259" key="8">
    <source>
        <dbReference type="PROSITE" id="PS50809"/>
    </source>
</evidence>
<comment type="subcellular location">
    <subcellularLocation>
        <location evidence="6">Nucleus</location>
    </subcellularLocation>
</comment>
<dbReference type="GO" id="GO:0000978">
    <property type="term" value="F:RNA polymerase II cis-regulatory region sequence-specific DNA binding"/>
    <property type="evidence" value="ECO:0007669"/>
    <property type="project" value="TreeGrafter"/>
</dbReference>
<dbReference type="EMBL" id="RCHS01002815">
    <property type="protein sequence ID" value="RMX45572.1"/>
    <property type="molecule type" value="Genomic_DNA"/>
</dbReference>
<feature type="region of interest" description="Disordered" evidence="7">
    <location>
        <begin position="1"/>
        <end position="27"/>
    </location>
</feature>
<dbReference type="FunFam" id="4.10.1040.10:FF:000001">
    <property type="entry name" value="doublesex- and mab-3-related transcription factor 1"/>
    <property type="match status" value="1"/>
</dbReference>
<feature type="region of interest" description="Disordered" evidence="7">
    <location>
        <begin position="154"/>
        <end position="238"/>
    </location>
</feature>
<evidence type="ECO:0000256" key="6">
    <source>
        <dbReference type="PROSITE-ProRule" id="PRU00070"/>
    </source>
</evidence>
<dbReference type="GO" id="GO:0005634">
    <property type="term" value="C:nucleus"/>
    <property type="evidence" value="ECO:0007669"/>
    <property type="project" value="UniProtKB-SubCell"/>
</dbReference>
<feature type="compositionally biased region" description="Polar residues" evidence="7">
    <location>
        <begin position="1"/>
        <end position="17"/>
    </location>
</feature>